<dbReference type="GO" id="GO:0016787">
    <property type="term" value="F:hydrolase activity"/>
    <property type="evidence" value="ECO:0007669"/>
    <property type="project" value="UniProtKB-KW"/>
</dbReference>
<evidence type="ECO:0000256" key="1">
    <source>
        <dbReference type="ARBA" id="ARBA00006654"/>
    </source>
</evidence>
<proteinExistence type="inferred from homology"/>
<organism evidence="6 7">
    <name type="scientific">Vanrija pseudolonga</name>
    <dbReference type="NCBI Taxonomy" id="143232"/>
    <lineage>
        <taxon>Eukaryota</taxon>
        <taxon>Fungi</taxon>
        <taxon>Dikarya</taxon>
        <taxon>Basidiomycota</taxon>
        <taxon>Agaricomycotina</taxon>
        <taxon>Tremellomycetes</taxon>
        <taxon>Trichosporonales</taxon>
        <taxon>Trichosporonaceae</taxon>
        <taxon>Vanrija</taxon>
    </lineage>
</organism>
<dbReference type="RefSeq" id="XP_062629445.1">
    <property type="nucleotide sequence ID" value="XM_062773461.1"/>
</dbReference>
<dbReference type="Gene3D" id="3.90.780.10">
    <property type="entry name" value="5'-Nucleotidase, C-terminal domain"/>
    <property type="match status" value="1"/>
</dbReference>
<gene>
    <name evidence="6" type="primary">yfkN</name>
    <name evidence="6" type="ORF">LOC62_05G006944</name>
</gene>
<dbReference type="InterPro" id="IPR008334">
    <property type="entry name" value="5'-Nucleotdase_C"/>
</dbReference>
<evidence type="ECO:0000313" key="6">
    <source>
        <dbReference type="EMBL" id="WOO83419.1"/>
    </source>
</evidence>
<evidence type="ECO:0000259" key="5">
    <source>
        <dbReference type="Pfam" id="PF02872"/>
    </source>
</evidence>
<name>A0AAF0YEH9_9TREE</name>
<protein>
    <submittedName>
        <fullName evidence="6">Trifunctional nucleotide phosphoesterase protein YfkN</fullName>
    </submittedName>
</protein>
<dbReference type="InterPro" id="IPR029052">
    <property type="entry name" value="Metallo-depent_PP-like"/>
</dbReference>
<dbReference type="Pfam" id="PF00149">
    <property type="entry name" value="Metallophos"/>
    <property type="match status" value="1"/>
</dbReference>
<dbReference type="SUPFAM" id="SSF56300">
    <property type="entry name" value="Metallo-dependent phosphatases"/>
    <property type="match status" value="1"/>
</dbReference>
<dbReference type="EMBL" id="CP086718">
    <property type="protein sequence ID" value="WOO83419.1"/>
    <property type="molecule type" value="Genomic_DNA"/>
</dbReference>
<dbReference type="PRINTS" id="PR01607">
    <property type="entry name" value="APYRASEFAMLY"/>
</dbReference>
<dbReference type="Pfam" id="PF02872">
    <property type="entry name" value="5_nucleotid_C"/>
    <property type="match status" value="1"/>
</dbReference>
<dbReference type="GO" id="GO:0009166">
    <property type="term" value="P:nucleotide catabolic process"/>
    <property type="evidence" value="ECO:0007669"/>
    <property type="project" value="InterPro"/>
</dbReference>
<accession>A0AAF0YEH9</accession>
<dbReference type="Proteomes" id="UP000827549">
    <property type="component" value="Chromosome 5"/>
</dbReference>
<feature type="domain" description="Calcineurin-like phosphoesterase" evidence="4">
    <location>
        <begin position="40"/>
        <end position="248"/>
    </location>
</feature>
<evidence type="ECO:0000256" key="2">
    <source>
        <dbReference type="ARBA" id="ARBA00022729"/>
    </source>
</evidence>
<dbReference type="InterPro" id="IPR036907">
    <property type="entry name" value="5'-Nucleotdase_C_sf"/>
</dbReference>
<keyword evidence="3" id="KW-0378">Hydrolase</keyword>
<dbReference type="Gene3D" id="3.60.21.10">
    <property type="match status" value="1"/>
</dbReference>
<keyword evidence="2" id="KW-0732">Signal</keyword>
<feature type="domain" description="5'-Nucleotidase C-terminal" evidence="5">
    <location>
        <begin position="360"/>
        <end position="499"/>
    </location>
</feature>
<dbReference type="GeneID" id="87810119"/>
<comment type="similarity">
    <text evidence="1 3">Belongs to the 5'-nucleotidase family.</text>
</comment>
<sequence length="771" mass="85158">MSVNIPLLAFNDVYRVRQRYVPQPGAPESTVPAPPDADISVGQFTELVYALRDEWATKPLSDDKEGLILFAGDVFSPSVDSSVTRGSHMVPVLNGLKLDAACVGNHDFDFGYPHMTKLVSATSFPWLLSNVVDTDTGKTPVPLHRYFVTEKCGVRIGIIGIVEEDWIATIPSWPEHFKYQPMKDVAIELSKELRDPNGEHRVEAIIALTHCRLPNDIWLSNELGAVAGKNVENEHGVDLIIGGHDHVYYIGKGATSWEGYAGDREASGTQDDHGSRIIKSGTDFRDLSSAVLDLSAPNPNAIRRRTLVNLTGKHHYVVPSSPTNVEMERLIDSLLASVQQTLGKPVCFSLSPFDARSEIVRTRESSLGNWVADVLLHAYDESLVEGTPVEFDKEGRTGSPDHDKQKPCGADAVIICGGTLRGDSQYGPGKITLGDILEIFPFDDPVVCLEIDGKGIWDTLESALSKWPAQEGRFPVVSGLAVDWDHTKPPGKRINSIHLRRHSHKHEDYENPEDFIDFESTLHGTAIEVKRPGLKLGAEVKNEAGGRIFYVITRKYMSDGFDGFEALKNRKFVIDDEVGQSMSNIIRSFLLGSAYIFRHKQLADARHRYLSEKTLRVLKRARARHQASPRASFAGSPIKSFPGFNEDNGLLGSPGSSPGTVDLNMSVSSVSTLSTTGWATLRRHVIDHDWLSISEAFHIARHEHMSSVDRCEGDELRRKKHGEAETPRAAIAPLDKRQKDELRSMEDDVAIVCPLVDGRLHDVSATAATQQ</sequence>
<keyword evidence="3" id="KW-0547">Nucleotide-binding</keyword>
<evidence type="ECO:0000256" key="3">
    <source>
        <dbReference type="RuleBase" id="RU362119"/>
    </source>
</evidence>
<dbReference type="SUPFAM" id="SSF55816">
    <property type="entry name" value="5'-nucleotidase (syn. UDP-sugar hydrolase), C-terminal domain"/>
    <property type="match status" value="1"/>
</dbReference>
<dbReference type="PANTHER" id="PTHR11575">
    <property type="entry name" value="5'-NUCLEOTIDASE-RELATED"/>
    <property type="match status" value="1"/>
</dbReference>
<dbReference type="InterPro" id="IPR004843">
    <property type="entry name" value="Calcineurin-like_PHP"/>
</dbReference>
<dbReference type="GO" id="GO:0000166">
    <property type="term" value="F:nucleotide binding"/>
    <property type="evidence" value="ECO:0007669"/>
    <property type="project" value="UniProtKB-KW"/>
</dbReference>
<keyword evidence="7" id="KW-1185">Reference proteome</keyword>
<dbReference type="PANTHER" id="PTHR11575:SF48">
    <property type="entry name" value="5'-NUCLEOTIDASE"/>
    <property type="match status" value="1"/>
</dbReference>
<dbReference type="AlphaFoldDB" id="A0AAF0YEH9"/>
<dbReference type="InterPro" id="IPR006179">
    <property type="entry name" value="5_nucleotidase/apyrase"/>
</dbReference>
<evidence type="ECO:0000313" key="7">
    <source>
        <dbReference type="Proteomes" id="UP000827549"/>
    </source>
</evidence>
<reference evidence="6" key="1">
    <citation type="submission" date="2023-10" db="EMBL/GenBank/DDBJ databases">
        <authorList>
            <person name="Noh H."/>
        </authorList>
    </citation>
    <scope>NUCLEOTIDE SEQUENCE</scope>
    <source>
        <strain evidence="6">DUCC4014</strain>
    </source>
</reference>
<evidence type="ECO:0000259" key="4">
    <source>
        <dbReference type="Pfam" id="PF00149"/>
    </source>
</evidence>